<name>A0ABX1DQM0_9HYPH</name>
<evidence type="ECO:0000313" key="3">
    <source>
        <dbReference type="EMBL" id="NKC05235.1"/>
    </source>
</evidence>
<evidence type="ECO:0000313" key="4">
    <source>
        <dbReference type="Proteomes" id="UP000704467"/>
    </source>
</evidence>
<dbReference type="PROSITE" id="PS50234">
    <property type="entry name" value="VWFA"/>
    <property type="match status" value="1"/>
</dbReference>
<comment type="caution">
    <text evidence="3">The sequence shown here is derived from an EMBL/GenBank/DDBJ whole genome shotgun (WGS) entry which is preliminary data.</text>
</comment>
<dbReference type="SUPFAM" id="SSF53300">
    <property type="entry name" value="vWA-like"/>
    <property type="match status" value="1"/>
</dbReference>
<keyword evidence="4" id="KW-1185">Reference proteome</keyword>
<accession>A0ABX1DQM0</accession>
<dbReference type="InterPro" id="IPR002035">
    <property type="entry name" value="VWF_A"/>
</dbReference>
<dbReference type="PANTHER" id="PTHR22550">
    <property type="entry name" value="SPORE GERMINATION PROTEIN"/>
    <property type="match status" value="1"/>
</dbReference>
<dbReference type="InterPro" id="IPR050768">
    <property type="entry name" value="UPF0353/GerABKA_families"/>
</dbReference>
<sequence>MYELDHPWLLLLLPVPLLFWWLLPSHQVSTASIRLPFFKDVARAAGVEPTIGSIIPRRSWWQIVLELIAWSLLVLALARPQLIEPPITKSIPQRDILLALDLSQSMDTRDFATPGGALDSRINAVKTVVADFVARRANDRLGLIAFGDAPYPLAPFTMDHDLIRTMIGSLVPGEAGPRTAMGDSIGLAIRMFEKSNVPEKVLILLSDGNDTASKMPPLKAAEIAKDDHIVIHTVAIGDPNATGEDKVDTQTLQAIATQTDGRYSFGQDQASLAAIYDMLDSITPQEQKELSWRPRRELFPYPAALSLMILIFSLLIGLHRHEWRGEQRHDLRLSLPSPGLADFIDTAACLGLACRAIFGREA</sequence>
<proteinExistence type="predicted"/>
<dbReference type="SMART" id="SM00327">
    <property type="entry name" value="VWA"/>
    <property type="match status" value="1"/>
</dbReference>
<feature type="domain" description="VWFA" evidence="2">
    <location>
        <begin position="95"/>
        <end position="282"/>
    </location>
</feature>
<dbReference type="InterPro" id="IPR036465">
    <property type="entry name" value="vWFA_dom_sf"/>
</dbReference>
<gene>
    <name evidence="3" type="ORF">HED55_25005</name>
</gene>
<dbReference type="Proteomes" id="UP000704467">
    <property type="component" value="Unassembled WGS sequence"/>
</dbReference>
<keyword evidence="1" id="KW-0812">Transmembrane</keyword>
<dbReference type="Pfam" id="PF00092">
    <property type="entry name" value="VWA"/>
    <property type="match status" value="1"/>
</dbReference>
<protein>
    <submittedName>
        <fullName evidence="3">VWA domain-containing protein</fullName>
    </submittedName>
</protein>
<evidence type="ECO:0000256" key="1">
    <source>
        <dbReference type="SAM" id="Phobius"/>
    </source>
</evidence>
<keyword evidence="1" id="KW-1133">Transmembrane helix</keyword>
<feature type="transmembrane region" description="Helical" evidence="1">
    <location>
        <begin position="298"/>
        <end position="319"/>
    </location>
</feature>
<dbReference type="Gene3D" id="3.40.50.410">
    <property type="entry name" value="von Willebrand factor, type A domain"/>
    <property type="match status" value="1"/>
</dbReference>
<dbReference type="EMBL" id="JAAVLN010000003">
    <property type="protein sequence ID" value="NKC05235.1"/>
    <property type="molecule type" value="Genomic_DNA"/>
</dbReference>
<dbReference type="PANTHER" id="PTHR22550:SF18">
    <property type="entry name" value="VWFA DOMAIN-CONTAINING PROTEIN"/>
    <property type="match status" value="1"/>
</dbReference>
<evidence type="ECO:0000259" key="2">
    <source>
        <dbReference type="PROSITE" id="PS50234"/>
    </source>
</evidence>
<organism evidence="3 4">
    <name type="scientific">Brucella haematophila</name>
    <dbReference type="NCBI Taxonomy" id="419474"/>
    <lineage>
        <taxon>Bacteria</taxon>
        <taxon>Pseudomonadati</taxon>
        <taxon>Pseudomonadota</taxon>
        <taxon>Alphaproteobacteria</taxon>
        <taxon>Hyphomicrobiales</taxon>
        <taxon>Brucellaceae</taxon>
        <taxon>Brucella/Ochrobactrum group</taxon>
        <taxon>Brucella</taxon>
    </lineage>
</organism>
<keyword evidence="1" id="KW-0472">Membrane</keyword>
<reference evidence="3 4" key="1">
    <citation type="submission" date="2020-03" db="EMBL/GenBank/DDBJ databases">
        <title>Whole genome sequencing of clinical and environmental type strains of Ochrobactrum.</title>
        <authorList>
            <person name="Dharne M."/>
        </authorList>
    </citation>
    <scope>NUCLEOTIDE SEQUENCE [LARGE SCALE GENOMIC DNA]</scope>
    <source>
        <strain evidence="3 4">CIP 109452</strain>
    </source>
</reference>